<dbReference type="AlphaFoldDB" id="A0A366AZ84"/>
<dbReference type="RefSeq" id="WP_113635089.1">
    <property type="nucleotide sequence ID" value="NZ_QNUX01000007.1"/>
</dbReference>
<reference evidence="2 3" key="1">
    <citation type="submission" date="2018-07" db="EMBL/GenBank/DDBJ databases">
        <title>Complete genome sequence of Flavobacterium psychrolimnae LMG 22018.</title>
        <authorList>
            <person name="Kim D.-U."/>
        </authorList>
    </citation>
    <scope>NUCLEOTIDE SEQUENCE [LARGE SCALE GENOMIC DNA]</scope>
    <source>
        <strain evidence="2 3">LMG 22018</strain>
    </source>
</reference>
<gene>
    <name evidence="2" type="ORF">DR980_08620</name>
</gene>
<evidence type="ECO:0000313" key="2">
    <source>
        <dbReference type="EMBL" id="RBN50179.1"/>
    </source>
</evidence>
<name>A0A366AZ84_9FLAO</name>
<keyword evidence="1" id="KW-0732">Signal</keyword>
<organism evidence="2 3">
    <name type="scientific">Flavobacterium psychrolimnae</name>
    <dbReference type="NCBI Taxonomy" id="249351"/>
    <lineage>
        <taxon>Bacteria</taxon>
        <taxon>Pseudomonadati</taxon>
        <taxon>Bacteroidota</taxon>
        <taxon>Flavobacteriia</taxon>
        <taxon>Flavobacteriales</taxon>
        <taxon>Flavobacteriaceae</taxon>
        <taxon>Flavobacterium</taxon>
    </lineage>
</organism>
<dbReference type="Proteomes" id="UP000253676">
    <property type="component" value="Unassembled WGS sequence"/>
</dbReference>
<evidence type="ECO:0000256" key="1">
    <source>
        <dbReference type="SAM" id="SignalP"/>
    </source>
</evidence>
<evidence type="ECO:0000313" key="3">
    <source>
        <dbReference type="Proteomes" id="UP000253676"/>
    </source>
</evidence>
<accession>A0A366AZ84</accession>
<dbReference type="EMBL" id="QNUX01000007">
    <property type="protein sequence ID" value="RBN50179.1"/>
    <property type="molecule type" value="Genomic_DNA"/>
</dbReference>
<sequence>MIKKIFPIVLLTLFSVITSCSSSDYNNITSKKGYAEVTLLGDTHRREFEEGLTFSYGAINCDAKLN</sequence>
<keyword evidence="3" id="KW-1185">Reference proteome</keyword>
<dbReference type="PROSITE" id="PS51257">
    <property type="entry name" value="PROKAR_LIPOPROTEIN"/>
    <property type="match status" value="1"/>
</dbReference>
<proteinExistence type="predicted"/>
<protein>
    <submittedName>
        <fullName evidence="2">Uncharacterized protein</fullName>
    </submittedName>
</protein>
<comment type="caution">
    <text evidence="2">The sequence shown here is derived from an EMBL/GenBank/DDBJ whole genome shotgun (WGS) entry which is preliminary data.</text>
</comment>
<feature type="chain" id="PRO_5016908610" evidence="1">
    <location>
        <begin position="23"/>
        <end position="66"/>
    </location>
</feature>
<feature type="signal peptide" evidence="1">
    <location>
        <begin position="1"/>
        <end position="22"/>
    </location>
</feature>